<dbReference type="Pfam" id="PF02687">
    <property type="entry name" value="FtsX"/>
    <property type="match status" value="1"/>
</dbReference>
<accession>A0A381RZB7</accession>
<dbReference type="PANTHER" id="PTHR30489">
    <property type="entry name" value="LIPOPROTEIN-RELEASING SYSTEM TRANSMEMBRANE PROTEIN LOLE"/>
    <property type="match status" value="1"/>
</dbReference>
<keyword evidence="3" id="KW-1003">Cell membrane</keyword>
<name>A0A381RZB7_9ZZZZ</name>
<evidence type="ECO:0000256" key="7">
    <source>
        <dbReference type="SAM" id="Phobius"/>
    </source>
</evidence>
<dbReference type="NCBIfam" id="TIGR02212">
    <property type="entry name" value="lolCE"/>
    <property type="match status" value="1"/>
</dbReference>
<feature type="domain" description="ABC3 transporter permease C-terminal" evidence="8">
    <location>
        <begin position="279"/>
        <end position="403"/>
    </location>
</feature>
<evidence type="ECO:0000256" key="4">
    <source>
        <dbReference type="ARBA" id="ARBA00022692"/>
    </source>
</evidence>
<keyword evidence="6 7" id="KW-0472">Membrane</keyword>
<dbReference type="AlphaFoldDB" id="A0A381RZB7"/>
<sequence>MRLPFELYIALRYLLARRRQAFISLISVISTVGVAVGVMALLIALALMTGLQQELRDRIVGSAGHIYVWKLGESGLAEYEVELERLRQVPRVTRAAPVILGQALATTDTSEAFITLKGIDPNLEADVTEIGSAIRDGTLDALAPSVAGTLEGLVIGEGLAAKLGAFVGDEVTLLTPQGRLSPMGVMPRARQFRIVGLFDMGLHEFDTSYAYVRLDVAARLLDRTGADFIELKVDDLYAASDVAESITRELGTSYLTQDWSDLNRSLFSALWLEKMAISITIGLIVLVAALNIVASLVLLVMDKSRDIAILKTMGTSTRSVTAIFMLQGLIIGLVGTAVGAIGGVVATQVLDRYKLLQLPGDVYQVTYVPFTLDPLDIVMVLLSAVAVCFVATIYPSRQASSVDPAQALRYQ</sequence>
<keyword evidence="2" id="KW-0813">Transport</keyword>
<feature type="transmembrane region" description="Helical" evidence="7">
    <location>
        <begin position="275"/>
        <end position="301"/>
    </location>
</feature>
<comment type="subcellular location">
    <subcellularLocation>
        <location evidence="1">Cell membrane</location>
        <topology evidence="1">Multi-pass membrane protein</topology>
    </subcellularLocation>
</comment>
<feature type="transmembrane region" description="Helical" evidence="7">
    <location>
        <begin position="21"/>
        <end position="48"/>
    </location>
</feature>
<evidence type="ECO:0000256" key="1">
    <source>
        <dbReference type="ARBA" id="ARBA00004651"/>
    </source>
</evidence>
<feature type="domain" description="MacB-like periplasmic core" evidence="9">
    <location>
        <begin position="27"/>
        <end position="248"/>
    </location>
</feature>
<evidence type="ECO:0000259" key="8">
    <source>
        <dbReference type="Pfam" id="PF02687"/>
    </source>
</evidence>
<dbReference type="GO" id="GO:0044874">
    <property type="term" value="P:lipoprotein localization to outer membrane"/>
    <property type="evidence" value="ECO:0007669"/>
    <property type="project" value="TreeGrafter"/>
</dbReference>
<dbReference type="EMBL" id="UINC01002488">
    <property type="protein sequence ID" value="SUZ97216.1"/>
    <property type="molecule type" value="Genomic_DNA"/>
</dbReference>
<dbReference type="PANTHER" id="PTHR30489:SF0">
    <property type="entry name" value="LIPOPROTEIN-RELEASING SYSTEM TRANSMEMBRANE PROTEIN LOLE"/>
    <property type="match status" value="1"/>
</dbReference>
<organism evidence="10">
    <name type="scientific">marine metagenome</name>
    <dbReference type="NCBI Taxonomy" id="408172"/>
    <lineage>
        <taxon>unclassified sequences</taxon>
        <taxon>metagenomes</taxon>
        <taxon>ecological metagenomes</taxon>
    </lineage>
</organism>
<evidence type="ECO:0000256" key="2">
    <source>
        <dbReference type="ARBA" id="ARBA00022448"/>
    </source>
</evidence>
<evidence type="ECO:0000259" key="9">
    <source>
        <dbReference type="Pfam" id="PF12704"/>
    </source>
</evidence>
<dbReference type="InterPro" id="IPR003838">
    <property type="entry name" value="ABC3_permease_C"/>
</dbReference>
<dbReference type="InterPro" id="IPR025857">
    <property type="entry name" value="MacB_PCD"/>
</dbReference>
<feature type="transmembrane region" description="Helical" evidence="7">
    <location>
        <begin position="322"/>
        <end position="346"/>
    </location>
</feature>
<evidence type="ECO:0000256" key="5">
    <source>
        <dbReference type="ARBA" id="ARBA00022989"/>
    </source>
</evidence>
<reference evidence="10" key="1">
    <citation type="submission" date="2018-05" db="EMBL/GenBank/DDBJ databases">
        <authorList>
            <person name="Lanie J.A."/>
            <person name="Ng W.-L."/>
            <person name="Kazmierczak K.M."/>
            <person name="Andrzejewski T.M."/>
            <person name="Davidsen T.M."/>
            <person name="Wayne K.J."/>
            <person name="Tettelin H."/>
            <person name="Glass J.I."/>
            <person name="Rusch D."/>
            <person name="Podicherti R."/>
            <person name="Tsui H.-C.T."/>
            <person name="Winkler M.E."/>
        </authorList>
    </citation>
    <scope>NUCLEOTIDE SEQUENCE</scope>
</reference>
<protein>
    <recommendedName>
        <fullName evidence="11">ABC3 transporter permease protein domain-containing protein</fullName>
    </recommendedName>
</protein>
<proteinExistence type="predicted"/>
<dbReference type="InterPro" id="IPR011925">
    <property type="entry name" value="LolCE_TM"/>
</dbReference>
<gene>
    <name evidence="10" type="ORF">METZ01_LOCUS50070</name>
</gene>
<keyword evidence="5 7" id="KW-1133">Transmembrane helix</keyword>
<dbReference type="Pfam" id="PF12704">
    <property type="entry name" value="MacB_PCD"/>
    <property type="match status" value="1"/>
</dbReference>
<evidence type="ECO:0000313" key="10">
    <source>
        <dbReference type="EMBL" id="SUZ97216.1"/>
    </source>
</evidence>
<keyword evidence="4 7" id="KW-0812">Transmembrane</keyword>
<dbReference type="GO" id="GO:0098797">
    <property type="term" value="C:plasma membrane protein complex"/>
    <property type="evidence" value="ECO:0007669"/>
    <property type="project" value="TreeGrafter"/>
</dbReference>
<evidence type="ECO:0000256" key="3">
    <source>
        <dbReference type="ARBA" id="ARBA00022475"/>
    </source>
</evidence>
<dbReference type="InterPro" id="IPR051447">
    <property type="entry name" value="Lipoprotein-release_system"/>
</dbReference>
<feature type="transmembrane region" description="Helical" evidence="7">
    <location>
        <begin position="377"/>
        <end position="394"/>
    </location>
</feature>
<evidence type="ECO:0008006" key="11">
    <source>
        <dbReference type="Google" id="ProtNLM"/>
    </source>
</evidence>
<dbReference type="GO" id="GO:0042953">
    <property type="term" value="P:lipoprotein transport"/>
    <property type="evidence" value="ECO:0007669"/>
    <property type="project" value="InterPro"/>
</dbReference>
<evidence type="ECO:0000256" key="6">
    <source>
        <dbReference type="ARBA" id="ARBA00023136"/>
    </source>
</evidence>